<evidence type="ECO:0000313" key="1">
    <source>
        <dbReference type="EMBL" id="KAG7446760.1"/>
    </source>
</evidence>
<sequence length="65" mass="7166">MSSIRQPLLLSRMIESHILCNVTCTGDSMLQTYSNGIADIDSVIVLGTSAEMTPVFGHYYPTLWS</sequence>
<comment type="caution">
    <text evidence="1">The sequence shown here is derived from an EMBL/GenBank/DDBJ whole genome shotgun (WGS) entry which is preliminary data.</text>
</comment>
<protein>
    <submittedName>
        <fullName evidence="1">Uncharacterized protein</fullName>
    </submittedName>
</protein>
<reference evidence="1" key="1">
    <citation type="submission" date="2020-11" db="EMBL/GenBank/DDBJ databases">
        <title>Adaptations for nitrogen fixation in a non-lichenized fungal sporocarp promotes dispersal by wood-feeding termites.</title>
        <authorList>
            <consortium name="DOE Joint Genome Institute"/>
            <person name="Koch R.A."/>
            <person name="Yoon G."/>
            <person name="Arayal U."/>
            <person name="Lail K."/>
            <person name="Amirebrahimi M."/>
            <person name="Labutti K."/>
            <person name="Lipzen A."/>
            <person name="Riley R."/>
            <person name="Barry K."/>
            <person name="Henrissat B."/>
            <person name="Grigoriev I.V."/>
            <person name="Herr J.R."/>
            <person name="Aime M.C."/>
        </authorList>
    </citation>
    <scope>NUCLEOTIDE SEQUENCE</scope>
    <source>
        <strain evidence="1">MCA 3950</strain>
    </source>
</reference>
<dbReference type="AlphaFoldDB" id="A0A9P7VUL8"/>
<dbReference type="Proteomes" id="UP000812287">
    <property type="component" value="Unassembled WGS sequence"/>
</dbReference>
<organism evidence="1 2">
    <name type="scientific">Guyanagaster necrorhizus</name>
    <dbReference type="NCBI Taxonomy" id="856835"/>
    <lineage>
        <taxon>Eukaryota</taxon>
        <taxon>Fungi</taxon>
        <taxon>Dikarya</taxon>
        <taxon>Basidiomycota</taxon>
        <taxon>Agaricomycotina</taxon>
        <taxon>Agaricomycetes</taxon>
        <taxon>Agaricomycetidae</taxon>
        <taxon>Agaricales</taxon>
        <taxon>Marasmiineae</taxon>
        <taxon>Physalacriaceae</taxon>
        <taxon>Guyanagaster</taxon>
    </lineage>
</organism>
<proteinExistence type="predicted"/>
<keyword evidence="2" id="KW-1185">Reference proteome</keyword>
<accession>A0A9P7VUL8</accession>
<dbReference type="GeneID" id="66108402"/>
<name>A0A9P7VUL8_9AGAR</name>
<evidence type="ECO:0000313" key="2">
    <source>
        <dbReference type="Proteomes" id="UP000812287"/>
    </source>
</evidence>
<dbReference type="RefSeq" id="XP_043040260.1">
    <property type="nucleotide sequence ID" value="XM_043186105.1"/>
</dbReference>
<gene>
    <name evidence="1" type="ORF">BT62DRAFT_931335</name>
</gene>
<dbReference type="EMBL" id="MU250533">
    <property type="protein sequence ID" value="KAG7446760.1"/>
    <property type="molecule type" value="Genomic_DNA"/>
</dbReference>